<reference evidence="2 3" key="1">
    <citation type="submission" date="2015-07" db="EMBL/GenBank/DDBJ databases">
        <authorList>
            <person name="Noorani M."/>
        </authorList>
    </citation>
    <scope>NUCLEOTIDE SEQUENCE [LARGE SCALE GENOMIC DNA]</scope>
    <source>
        <strain evidence="2">LMG730</strain>
    </source>
</reference>
<dbReference type="EMBL" id="CXOJ01000002">
    <property type="protein sequence ID" value="CTP82640.1"/>
    <property type="molecule type" value="Genomic_DNA"/>
</dbReference>
<dbReference type="RefSeq" id="WP_053836807.1">
    <property type="nucleotide sequence ID" value="NZ_CP076251.1"/>
</dbReference>
<sequence>MARPTSKTPPPTAKTARSGAGGEKAQKGLSRERIEADMAAFRKAGGRVEVLGTTRVLKKVDEAEAG</sequence>
<evidence type="ECO:0000313" key="3">
    <source>
        <dbReference type="Proteomes" id="UP000045978"/>
    </source>
</evidence>
<evidence type="ECO:0000256" key="1">
    <source>
        <dbReference type="SAM" id="MobiDB-lite"/>
    </source>
</evidence>
<name>A0A0K2ZH07_9XANT</name>
<gene>
    <name evidence="2" type="ORF">XTPLMG730_0147</name>
</gene>
<dbReference type="AlphaFoldDB" id="A0A0K2ZH07"/>
<feature type="region of interest" description="Disordered" evidence="1">
    <location>
        <begin position="1"/>
        <end position="32"/>
    </location>
</feature>
<evidence type="ECO:0000313" key="2">
    <source>
        <dbReference type="EMBL" id="CTP82640.1"/>
    </source>
</evidence>
<proteinExistence type="predicted"/>
<organism evidence="2 3">
    <name type="scientific">Xanthomonas graminis pv. phlei</name>
    <dbReference type="NCBI Taxonomy" id="487906"/>
    <lineage>
        <taxon>Bacteria</taxon>
        <taxon>Pseudomonadati</taxon>
        <taxon>Pseudomonadota</taxon>
        <taxon>Gammaproteobacteria</taxon>
        <taxon>Lysobacterales</taxon>
        <taxon>Lysobacteraceae</taxon>
        <taxon>Xanthomonas</taxon>
        <taxon>Xanthomonas translucens group</taxon>
        <taxon>Xanthomonas graminis</taxon>
    </lineage>
</organism>
<protein>
    <submittedName>
        <fullName evidence="2">Uncharacterized protein</fullName>
    </submittedName>
</protein>
<dbReference type="Proteomes" id="UP000045978">
    <property type="component" value="Unassembled WGS sequence"/>
</dbReference>
<accession>A0A0K2ZH07</accession>